<dbReference type="RefSeq" id="WP_173632372.1">
    <property type="nucleotide sequence ID" value="NZ_CP054212.1"/>
</dbReference>
<protein>
    <submittedName>
        <fullName evidence="1">Uncharacterized protein</fullName>
    </submittedName>
</protein>
<sequence length="141" mass="16095">MTLNDFMHTESYEEYLDALDRVLPEKIDRVTPIHDFIIEVDNESLQQAKVSLDALDELIKNDRDKTINWIVKKNDAYLESGGEDNIVNNAPQINFPIGHLIEYYLLAYHPDGLVAYIKAIGIPGAKKYAKELNELYARISG</sequence>
<dbReference type="EMBL" id="CP054212">
    <property type="protein sequence ID" value="QKJ85258.1"/>
    <property type="molecule type" value="Genomic_DNA"/>
</dbReference>
<dbReference type="KEGG" id="pmak:PMPD1_0277"/>
<evidence type="ECO:0000313" key="1">
    <source>
        <dbReference type="EMBL" id="QKJ85258.1"/>
    </source>
</evidence>
<accession>A0A6M8U3G6</accession>
<dbReference type="AlphaFoldDB" id="A0A6M8U3G6"/>
<keyword evidence="2" id="KW-1185">Reference proteome</keyword>
<reference evidence="1 2" key="1">
    <citation type="submission" date="2020-06" db="EMBL/GenBank/DDBJ databases">
        <title>Genome sequence of Paramixta manurensis strain PD-1.</title>
        <authorList>
            <person name="Lee C.W."/>
            <person name="Kim J."/>
        </authorList>
    </citation>
    <scope>NUCLEOTIDE SEQUENCE [LARGE SCALE GENOMIC DNA]</scope>
    <source>
        <strain evidence="1 2">PD-1</strain>
    </source>
</reference>
<proteinExistence type="predicted"/>
<dbReference type="Proteomes" id="UP000505325">
    <property type="component" value="Chromosome"/>
</dbReference>
<gene>
    <name evidence="1" type="ORF">PMPD1_0277</name>
</gene>
<evidence type="ECO:0000313" key="2">
    <source>
        <dbReference type="Proteomes" id="UP000505325"/>
    </source>
</evidence>
<organism evidence="1 2">
    <name type="scientific">Paramixta manurensis</name>
    <dbReference type="NCBI Taxonomy" id="2740817"/>
    <lineage>
        <taxon>Bacteria</taxon>
        <taxon>Pseudomonadati</taxon>
        <taxon>Pseudomonadota</taxon>
        <taxon>Gammaproteobacteria</taxon>
        <taxon>Enterobacterales</taxon>
        <taxon>Erwiniaceae</taxon>
        <taxon>Paramixta</taxon>
    </lineage>
</organism>
<name>A0A6M8U3G6_9GAMM</name>